<feature type="compositionally biased region" description="Basic and acidic residues" evidence="1">
    <location>
        <begin position="115"/>
        <end position="129"/>
    </location>
</feature>
<evidence type="ECO:0000256" key="1">
    <source>
        <dbReference type="SAM" id="MobiDB-lite"/>
    </source>
</evidence>
<keyword evidence="3" id="KW-1185">Reference proteome</keyword>
<dbReference type="EMBL" id="BGZK01004523">
    <property type="protein sequence ID" value="GBP09437.1"/>
    <property type="molecule type" value="Genomic_DNA"/>
</dbReference>
<accession>A0A4C1T7M0</accession>
<name>A0A4C1T7M0_EUMVA</name>
<feature type="region of interest" description="Disordered" evidence="1">
    <location>
        <begin position="95"/>
        <end position="129"/>
    </location>
</feature>
<evidence type="ECO:0000313" key="3">
    <source>
        <dbReference type="Proteomes" id="UP000299102"/>
    </source>
</evidence>
<evidence type="ECO:0000313" key="2">
    <source>
        <dbReference type="EMBL" id="GBP09437.1"/>
    </source>
</evidence>
<organism evidence="2 3">
    <name type="scientific">Eumeta variegata</name>
    <name type="common">Bagworm moth</name>
    <name type="synonym">Eumeta japonica</name>
    <dbReference type="NCBI Taxonomy" id="151549"/>
    <lineage>
        <taxon>Eukaryota</taxon>
        <taxon>Metazoa</taxon>
        <taxon>Ecdysozoa</taxon>
        <taxon>Arthropoda</taxon>
        <taxon>Hexapoda</taxon>
        <taxon>Insecta</taxon>
        <taxon>Pterygota</taxon>
        <taxon>Neoptera</taxon>
        <taxon>Endopterygota</taxon>
        <taxon>Lepidoptera</taxon>
        <taxon>Glossata</taxon>
        <taxon>Ditrysia</taxon>
        <taxon>Tineoidea</taxon>
        <taxon>Psychidae</taxon>
        <taxon>Oiketicinae</taxon>
        <taxon>Eumeta</taxon>
    </lineage>
</organism>
<gene>
    <name evidence="2" type="ORF">EVAR_101466_1</name>
</gene>
<dbReference type="AlphaFoldDB" id="A0A4C1T7M0"/>
<sequence>MVLRERKCPPSGGSNSNKRQVNEITVIANEENYDCAGDYDAHILGFTSDYSQGRTLQMGLDVIPSGESTYWPSDKQNPRCYRFWYHKEHIQRISGLEKRRARRSGSNTDLPSIKPDLENVQHDQELASF</sequence>
<dbReference type="Proteomes" id="UP000299102">
    <property type="component" value="Unassembled WGS sequence"/>
</dbReference>
<protein>
    <submittedName>
        <fullName evidence="2">Uncharacterized protein</fullName>
    </submittedName>
</protein>
<proteinExistence type="predicted"/>
<comment type="caution">
    <text evidence="2">The sequence shown here is derived from an EMBL/GenBank/DDBJ whole genome shotgun (WGS) entry which is preliminary data.</text>
</comment>
<reference evidence="2 3" key="1">
    <citation type="journal article" date="2019" name="Commun. Biol.">
        <title>The bagworm genome reveals a unique fibroin gene that provides high tensile strength.</title>
        <authorList>
            <person name="Kono N."/>
            <person name="Nakamura H."/>
            <person name="Ohtoshi R."/>
            <person name="Tomita M."/>
            <person name="Numata K."/>
            <person name="Arakawa K."/>
        </authorList>
    </citation>
    <scope>NUCLEOTIDE SEQUENCE [LARGE SCALE GENOMIC DNA]</scope>
</reference>